<evidence type="ECO:0000313" key="1">
    <source>
        <dbReference type="EMBL" id="KAF4745124.1"/>
    </source>
</evidence>
<organism evidence="1 2">
    <name type="scientific">Perkinsus olseni</name>
    <name type="common">Perkinsus atlanticus</name>
    <dbReference type="NCBI Taxonomy" id="32597"/>
    <lineage>
        <taxon>Eukaryota</taxon>
        <taxon>Sar</taxon>
        <taxon>Alveolata</taxon>
        <taxon>Perkinsozoa</taxon>
        <taxon>Perkinsea</taxon>
        <taxon>Perkinsida</taxon>
        <taxon>Perkinsidae</taxon>
        <taxon>Perkinsus</taxon>
    </lineage>
</organism>
<reference evidence="1 2" key="1">
    <citation type="submission" date="2020-04" db="EMBL/GenBank/DDBJ databases">
        <title>Perkinsus olseni comparative genomics.</title>
        <authorList>
            <person name="Bogema D.R."/>
        </authorList>
    </citation>
    <scope>NUCLEOTIDE SEQUENCE [LARGE SCALE GENOMIC DNA]</scope>
    <source>
        <strain evidence="1">ATCC PRA-205</strain>
    </source>
</reference>
<evidence type="ECO:0000313" key="2">
    <source>
        <dbReference type="Proteomes" id="UP000574390"/>
    </source>
</evidence>
<comment type="caution">
    <text evidence="1">The sequence shown here is derived from an EMBL/GenBank/DDBJ whole genome shotgun (WGS) entry which is preliminary data.</text>
</comment>
<proteinExistence type="predicted"/>
<dbReference type="AlphaFoldDB" id="A0A7J6TIJ8"/>
<accession>A0A7J6TIJ8</accession>
<feature type="non-terminal residue" evidence="1">
    <location>
        <position position="207"/>
    </location>
</feature>
<dbReference type="EMBL" id="JABANM010006939">
    <property type="protein sequence ID" value="KAF4745124.1"/>
    <property type="molecule type" value="Genomic_DNA"/>
</dbReference>
<sequence>HETTRSRCSAYEVEYRNRKALDSTCGLFQTSRELIRKFVVGDAKHQAAAELDVLDPAGKVRMNALKQPVVRVPDGVFESSQAAPVSYDPIFVEPASATSSSVNPYLTRAKALLSDPQAVARFMADEKARTGRNPPTCPICKLPVRADTHPMRQAQGVQSKSSSCGIRYCPIQHPHLEAFDRDILPKKLAERADKLEKCGLCGKSFDD</sequence>
<gene>
    <name evidence="1" type="ORF">FOZ62_015117</name>
</gene>
<name>A0A7J6TIJ8_PEROL</name>
<dbReference type="Proteomes" id="UP000574390">
    <property type="component" value="Unassembled WGS sequence"/>
</dbReference>
<feature type="non-terminal residue" evidence="1">
    <location>
        <position position="1"/>
    </location>
</feature>
<protein>
    <submittedName>
        <fullName evidence="1">Uncharacterized protein</fullName>
    </submittedName>
</protein>